<proteinExistence type="predicted"/>
<dbReference type="Pfam" id="PF03422">
    <property type="entry name" value="CBM_6"/>
    <property type="match status" value="1"/>
</dbReference>
<comment type="caution">
    <text evidence="5">The sequence shown here is derived from an EMBL/GenBank/DDBJ whole genome shotgun (WGS) entry which is preliminary data.</text>
</comment>
<keyword evidence="1 3" id="KW-0732">Signal</keyword>
<evidence type="ECO:0000256" key="1">
    <source>
        <dbReference type="ARBA" id="ARBA00022729"/>
    </source>
</evidence>
<feature type="compositionally biased region" description="Pro residues" evidence="2">
    <location>
        <begin position="1277"/>
        <end position="1287"/>
    </location>
</feature>
<dbReference type="GO" id="GO:0005829">
    <property type="term" value="C:cytosol"/>
    <property type="evidence" value="ECO:0007669"/>
    <property type="project" value="TreeGrafter"/>
</dbReference>
<keyword evidence="6" id="KW-1185">Reference proteome</keyword>
<feature type="compositionally biased region" description="Polar residues" evidence="2">
    <location>
        <begin position="814"/>
        <end position="838"/>
    </location>
</feature>
<evidence type="ECO:0000256" key="3">
    <source>
        <dbReference type="SAM" id="SignalP"/>
    </source>
</evidence>
<dbReference type="Gene3D" id="1.20.1610.10">
    <property type="entry name" value="alpha-1,2-mannosidases domains"/>
    <property type="match status" value="1"/>
</dbReference>
<gene>
    <name evidence="5" type="ORF">FB461_1511</name>
</gene>
<dbReference type="InterPro" id="IPR041371">
    <property type="entry name" value="GH92_N"/>
</dbReference>
<feature type="chain" id="PRO_5039151019" evidence="3">
    <location>
        <begin position="22"/>
        <end position="1495"/>
    </location>
</feature>
<dbReference type="InterPro" id="IPR012939">
    <property type="entry name" value="Glyco_hydro_92"/>
</dbReference>
<sequence length="1495" mass="157651">MKRRTLTAALMASVLTLTSGAAVPQAAVAADTPDAVVVTTDPTTFVDPFMGTQHDFGQMIPGAFAPSGIVKSTPVTYPKRAHGGYDYAQSQISGFVHTNTDGAGGNGAGGDFLVVPTAVTYTQRPSVASYVKSFSHANESASPGYYQVGLASTQGTDSQVLAGTGIINAELAALQRTGVDRYTFPQAGRASLVLDLNNNFDRRVLSRLDIATLADGRAELTGELVGVHGGTYRLYFYAQTSRPVARVQTWGDTGALTESRSQQGWDNGAVLGFDLPSANSSVSLAVTFSGISIEQAQRDQRSELGAIGAAGASAANPLNGTALDTVRQATHDTWAALLGRVRVTASDTSDPTGELRGIFYTSLYRMHGAPVDVTSTDGTYLGGDGVVYPDDGRAHYDSWSTWDDFRKYAVFSLLYPELYADMVRSMVDMFAQANYAGVASPRSLIHSVPGVRWERTAVVVADALAKGFPLERLDEAYPSLAAFSSAYPSIDSSAQYLADRAGVTVEAAYDDWAMSSIAEEIGKTDDAVRYRQRALNYQNLIKPSAWTSATGTQVGVLTPRNGAGAWASPDLEKFEGDNPYQGSLWQYHWYPTHDLQGLFTSMGGTTAARSALSHFFGEEAPANCARMLHSNANEVDLHTPYLFNYLGEPSKTQKWVREIYTAETCNRYVATTENIAGSHNKGEFLTPRKMRVYKLSPDGLLPTMDDDHGTMSAMFVAAAVGLFPVTQGSDQFQIGTPFFEKVSIAHADGTEFSVNADGVSPTSYYVQSARLNGAALANTWVTYGAIAGQGSLAFTMGATATPWGAGSAPAYSMSDPSTSISTTSRQPAAATGSDTTAQVRSRLTRRLTESQPAVRGSYTVASFSLFDRARDAAAAGLAASATSRARLLQLDARLASAAAGLVPDSGILRRLEAEASSAWSGGSLARETNASSGNLGGVAPGAWITYPITGTDVTPAGIQVRYANPSGSGFHDASVEIRAGTQDGSLVGTVALPPTGVAWSDYRVASAQLTNPAALAGAASVTFVFRGATPAGRSWVSNVDWLQFTSSLVVARTPLTAGNTSSAGVASDGAALNLTSDPYKIQNIKDGSWIRYGASSAAGRSAIGADRLLVQFEKPTGRAPENSWIEVHRGARDSVDYDRVQLPFTASGWGTMGTVQIDLDPARYSDAQDIYVVFRSTGHNSDRPYVGNVVSLRFDAAPSSVNLATAYQQAVATIASATPRLPAYLSVLQREMAAANHLIAVTEMTGETLGQGEVDEAALRLRRAIEQVVSMEWVDPGPGPGENPPGGNPGGGSPVPSPGAAPGAVTTLAAIAGTSRYGEAHRVTVSVSARTKPAGVVTVSEGARKLGTARVANGSAVVPLPKNLTVGTHALTVAFAPQATAWSASSTRTTLRVTKARPRVVSVRAKRLRVGQRAEVVVHVRGVAPYTPKGTRVRLVVGGRTIGRAKVVKSKTTWVAVIKTKKLRRTGSVTVRFYGKSSLATSTVKTSLRVERAAR</sequence>
<dbReference type="GO" id="GO:0000224">
    <property type="term" value="F:peptide-N4-(N-acetyl-beta-glucosaminyl)asparagine amidase activity"/>
    <property type="evidence" value="ECO:0007669"/>
    <property type="project" value="TreeGrafter"/>
</dbReference>
<dbReference type="SUPFAM" id="SSF49785">
    <property type="entry name" value="Galactose-binding domain-like"/>
    <property type="match status" value="1"/>
</dbReference>
<dbReference type="InterPro" id="IPR008979">
    <property type="entry name" value="Galactose-bd-like_sf"/>
</dbReference>
<dbReference type="PANTHER" id="PTHR12143:SF39">
    <property type="entry name" value="SECRETED PROTEIN"/>
    <property type="match status" value="1"/>
</dbReference>
<dbReference type="RefSeq" id="WP_170222647.1">
    <property type="nucleotide sequence ID" value="NZ_BAAASV010000002.1"/>
</dbReference>
<dbReference type="Gene3D" id="2.60.40.10">
    <property type="entry name" value="Immunoglobulins"/>
    <property type="match status" value="1"/>
</dbReference>
<dbReference type="SUPFAM" id="SSF48208">
    <property type="entry name" value="Six-hairpin glycosidases"/>
    <property type="match status" value="1"/>
</dbReference>
<dbReference type="Gene3D" id="2.70.98.10">
    <property type="match status" value="1"/>
</dbReference>
<feature type="signal peptide" evidence="3">
    <location>
        <begin position="1"/>
        <end position="21"/>
    </location>
</feature>
<organism evidence="5 6">
    <name type="scientific">Rarobacter faecitabidus</name>
    <dbReference type="NCBI Taxonomy" id="13243"/>
    <lineage>
        <taxon>Bacteria</taxon>
        <taxon>Bacillati</taxon>
        <taxon>Actinomycetota</taxon>
        <taxon>Actinomycetes</taxon>
        <taxon>Micrococcales</taxon>
        <taxon>Rarobacteraceae</taxon>
        <taxon>Rarobacter</taxon>
    </lineage>
</organism>
<evidence type="ECO:0000256" key="2">
    <source>
        <dbReference type="SAM" id="MobiDB-lite"/>
    </source>
</evidence>
<dbReference type="Pfam" id="PF17678">
    <property type="entry name" value="Glyco_hydro_92N"/>
    <property type="match status" value="1"/>
</dbReference>
<evidence type="ECO:0000259" key="4">
    <source>
        <dbReference type="PROSITE" id="PS51175"/>
    </source>
</evidence>
<dbReference type="Pfam" id="PF07971">
    <property type="entry name" value="Glyco_hydro_92"/>
    <property type="match status" value="2"/>
</dbReference>
<dbReference type="PANTHER" id="PTHR12143">
    <property type="entry name" value="PEPTIDE N-GLYCANASE PNGASE -RELATED"/>
    <property type="match status" value="1"/>
</dbReference>
<dbReference type="InterPro" id="IPR008928">
    <property type="entry name" value="6-hairpin_glycosidase_sf"/>
</dbReference>
<dbReference type="GO" id="GO:0006516">
    <property type="term" value="P:glycoprotein catabolic process"/>
    <property type="evidence" value="ECO:0007669"/>
    <property type="project" value="TreeGrafter"/>
</dbReference>
<dbReference type="GO" id="GO:0005975">
    <property type="term" value="P:carbohydrate metabolic process"/>
    <property type="evidence" value="ECO:0007669"/>
    <property type="project" value="InterPro"/>
</dbReference>
<dbReference type="Proteomes" id="UP000315389">
    <property type="component" value="Unassembled WGS sequence"/>
</dbReference>
<reference evidence="5 6" key="1">
    <citation type="submission" date="2019-06" db="EMBL/GenBank/DDBJ databases">
        <title>Sequencing the genomes of 1000 actinobacteria strains.</title>
        <authorList>
            <person name="Klenk H.-P."/>
        </authorList>
    </citation>
    <scope>NUCLEOTIDE SEQUENCE [LARGE SCALE GENOMIC DNA]</scope>
    <source>
        <strain evidence="5 6">DSM 4813</strain>
    </source>
</reference>
<dbReference type="CDD" id="cd04084">
    <property type="entry name" value="CBM6_xylanase-like"/>
    <property type="match status" value="1"/>
</dbReference>
<evidence type="ECO:0000313" key="6">
    <source>
        <dbReference type="Proteomes" id="UP000315389"/>
    </source>
</evidence>
<dbReference type="Gene3D" id="3.30.2080.10">
    <property type="entry name" value="GH92 mannosidase domain"/>
    <property type="match status" value="1"/>
</dbReference>
<accession>A0A542ZXA3</accession>
<dbReference type="Gene3D" id="1.20.1050.60">
    <property type="entry name" value="alpha-1,2-mannosidase"/>
    <property type="match status" value="1"/>
</dbReference>
<dbReference type="GO" id="GO:0030246">
    <property type="term" value="F:carbohydrate binding"/>
    <property type="evidence" value="ECO:0007669"/>
    <property type="project" value="InterPro"/>
</dbReference>
<dbReference type="Pfam" id="PF16640">
    <property type="entry name" value="Big_3_5"/>
    <property type="match status" value="1"/>
</dbReference>
<dbReference type="Gene3D" id="2.60.120.260">
    <property type="entry name" value="Galactose-binding domain-like"/>
    <property type="match status" value="2"/>
</dbReference>
<dbReference type="InterPro" id="IPR014718">
    <property type="entry name" value="GH-type_carb-bd"/>
</dbReference>
<feature type="domain" description="CBM6" evidence="4">
    <location>
        <begin position="909"/>
        <end position="1045"/>
    </location>
</feature>
<dbReference type="InterPro" id="IPR013783">
    <property type="entry name" value="Ig-like_fold"/>
</dbReference>
<feature type="region of interest" description="Disordered" evidence="2">
    <location>
        <begin position="1273"/>
        <end position="1302"/>
    </location>
</feature>
<dbReference type="InterPro" id="IPR032109">
    <property type="entry name" value="Big_3_5"/>
</dbReference>
<dbReference type="InterPro" id="IPR050883">
    <property type="entry name" value="PNGase"/>
</dbReference>
<dbReference type="PROSITE" id="PS51175">
    <property type="entry name" value="CBM6"/>
    <property type="match status" value="1"/>
</dbReference>
<dbReference type="InterPro" id="IPR006584">
    <property type="entry name" value="Cellulose-bd_IV"/>
</dbReference>
<dbReference type="InterPro" id="IPR005084">
    <property type="entry name" value="CBM6"/>
</dbReference>
<dbReference type="EMBL" id="VFOS01000001">
    <property type="protein sequence ID" value="TQL64978.1"/>
    <property type="molecule type" value="Genomic_DNA"/>
</dbReference>
<protein>
    <submittedName>
        <fullName evidence="5">Putative alpha-1,2-mannosidase</fullName>
    </submittedName>
</protein>
<feature type="region of interest" description="Disordered" evidence="2">
    <location>
        <begin position="812"/>
        <end position="838"/>
    </location>
</feature>
<dbReference type="SMART" id="SM00606">
    <property type="entry name" value="CBD_IV"/>
    <property type="match status" value="1"/>
</dbReference>
<name>A0A542ZXA3_RARFA</name>
<evidence type="ECO:0000313" key="5">
    <source>
        <dbReference type="EMBL" id="TQL64978.1"/>
    </source>
</evidence>